<dbReference type="GeneID" id="25287864"/>
<dbReference type="InterPro" id="IPR029032">
    <property type="entry name" value="AhpD-like"/>
</dbReference>
<dbReference type="SUPFAM" id="SSF69118">
    <property type="entry name" value="AhpD-like"/>
    <property type="match status" value="1"/>
</dbReference>
<sequence>MVDWNTDNFMVEWNSKYVSTNVKAGARPYDEKMFLEMNSQLAVLPELQNCSYAIIAVACCAVGRADIVGRFFDSLTANTEAENSKEIFLRLREAITIVFPYLGMPTCIPACYGMIGVVQRKGQDFASTKVLRKPTVDEEDARRGIELRTRIYKNVGNSEIFVMTWGYLIAKANDEVFLVNESHLIVASTIMALGATRQTISHIKATLGIGNSVTCVKTVMNAIINITYWADRSILAFDVDQLSKEIQ</sequence>
<dbReference type="OrthoDB" id="3707757at2759"/>
<dbReference type="EMBL" id="AMGV01000037">
    <property type="protein sequence ID" value="KEF50972.1"/>
    <property type="molecule type" value="Genomic_DNA"/>
</dbReference>
<comment type="caution">
    <text evidence="1">The sequence shown here is derived from an EMBL/GenBank/DDBJ whole genome shotgun (WGS) entry which is preliminary data.</text>
</comment>
<accession>A0A072NUC6</accession>
<dbReference type="Proteomes" id="UP000027920">
    <property type="component" value="Unassembled WGS sequence"/>
</dbReference>
<name>A0A072NUC6_9EURO</name>
<dbReference type="VEuPathDB" id="FungiDB:A1O9_12970"/>
<dbReference type="Gene3D" id="1.20.1290.10">
    <property type="entry name" value="AhpD-like"/>
    <property type="match status" value="1"/>
</dbReference>
<dbReference type="HOGENOM" id="CLU_091058_0_0_1"/>
<gene>
    <name evidence="1" type="ORF">A1O9_12970</name>
</gene>
<protein>
    <submittedName>
        <fullName evidence="1">Uncharacterized protein</fullName>
    </submittedName>
</protein>
<keyword evidence="2" id="KW-1185">Reference proteome</keyword>
<dbReference type="RefSeq" id="XP_013253562.1">
    <property type="nucleotide sequence ID" value="XM_013398108.1"/>
</dbReference>
<evidence type="ECO:0000313" key="1">
    <source>
        <dbReference type="EMBL" id="KEF50972.1"/>
    </source>
</evidence>
<proteinExistence type="predicted"/>
<reference evidence="1 2" key="1">
    <citation type="submission" date="2013-03" db="EMBL/GenBank/DDBJ databases">
        <title>The Genome Sequence of Exophiala aquamarina CBS 119918.</title>
        <authorList>
            <consortium name="The Broad Institute Genomics Platform"/>
            <person name="Cuomo C."/>
            <person name="de Hoog S."/>
            <person name="Gorbushina A."/>
            <person name="Walker B."/>
            <person name="Young S.K."/>
            <person name="Zeng Q."/>
            <person name="Gargeya S."/>
            <person name="Fitzgerald M."/>
            <person name="Haas B."/>
            <person name="Abouelleil A."/>
            <person name="Allen A.W."/>
            <person name="Alvarado L."/>
            <person name="Arachchi H.M."/>
            <person name="Berlin A.M."/>
            <person name="Chapman S.B."/>
            <person name="Gainer-Dewar J."/>
            <person name="Goldberg J."/>
            <person name="Griggs A."/>
            <person name="Gujja S."/>
            <person name="Hansen M."/>
            <person name="Howarth C."/>
            <person name="Imamovic A."/>
            <person name="Ireland A."/>
            <person name="Larimer J."/>
            <person name="McCowan C."/>
            <person name="Murphy C."/>
            <person name="Pearson M."/>
            <person name="Poon T.W."/>
            <person name="Priest M."/>
            <person name="Roberts A."/>
            <person name="Saif S."/>
            <person name="Shea T."/>
            <person name="Sisk P."/>
            <person name="Sykes S."/>
            <person name="Wortman J."/>
            <person name="Nusbaum C."/>
            <person name="Birren B."/>
        </authorList>
    </citation>
    <scope>NUCLEOTIDE SEQUENCE [LARGE SCALE GENOMIC DNA]</scope>
    <source>
        <strain evidence="1 2">CBS 119918</strain>
    </source>
</reference>
<dbReference type="AlphaFoldDB" id="A0A072NUC6"/>
<evidence type="ECO:0000313" key="2">
    <source>
        <dbReference type="Proteomes" id="UP000027920"/>
    </source>
</evidence>
<organism evidence="1 2">
    <name type="scientific">Exophiala aquamarina CBS 119918</name>
    <dbReference type="NCBI Taxonomy" id="1182545"/>
    <lineage>
        <taxon>Eukaryota</taxon>
        <taxon>Fungi</taxon>
        <taxon>Dikarya</taxon>
        <taxon>Ascomycota</taxon>
        <taxon>Pezizomycotina</taxon>
        <taxon>Eurotiomycetes</taxon>
        <taxon>Chaetothyriomycetidae</taxon>
        <taxon>Chaetothyriales</taxon>
        <taxon>Herpotrichiellaceae</taxon>
        <taxon>Exophiala</taxon>
    </lineage>
</organism>